<keyword evidence="4 9" id="KW-0808">Transferase</keyword>
<evidence type="ECO:0000256" key="3">
    <source>
        <dbReference type="ARBA" id="ARBA00016943"/>
    </source>
</evidence>
<evidence type="ECO:0000256" key="7">
    <source>
        <dbReference type="ARBA" id="ARBA00022842"/>
    </source>
</evidence>
<comment type="function">
    <text evidence="9">Catalyzes the phosphorylation of ribose at O-5 in a reaction requiring ATP and magnesium. The resulting D-ribose-5-phosphate can then be used either for sythesis of nucleotides, histidine, and tryptophan, or as a component of the pentose phosphate pathway.</text>
</comment>
<feature type="binding site" evidence="9">
    <location>
        <position position="292"/>
    </location>
    <ligand>
        <name>K(+)</name>
        <dbReference type="ChEBI" id="CHEBI:29103"/>
    </ligand>
</feature>
<feature type="binding site" evidence="9">
    <location>
        <begin position="256"/>
        <end position="257"/>
    </location>
    <ligand>
        <name>ATP</name>
        <dbReference type="ChEBI" id="CHEBI:30616"/>
    </ligand>
</feature>
<feature type="binding site" evidence="9">
    <location>
        <begin position="41"/>
        <end position="45"/>
    </location>
    <ligand>
        <name>substrate</name>
    </ligand>
</feature>
<dbReference type="InterPro" id="IPR002173">
    <property type="entry name" value="Carboh/pur_kinase_PfkB_CS"/>
</dbReference>
<dbReference type="AlphaFoldDB" id="A0A8J6HB78"/>
<dbReference type="Proteomes" id="UP000719412">
    <property type="component" value="Unassembled WGS sequence"/>
</dbReference>
<comment type="caution">
    <text evidence="12">The sequence shown here is derived from an EMBL/GenBank/DDBJ whole genome shotgun (WGS) entry which is preliminary data.</text>
</comment>
<keyword evidence="5 9" id="KW-0479">Metal-binding</keyword>
<dbReference type="InterPro" id="IPR011611">
    <property type="entry name" value="PfkB_dom"/>
</dbReference>
<evidence type="ECO:0000256" key="5">
    <source>
        <dbReference type="ARBA" id="ARBA00022723"/>
    </source>
</evidence>
<feature type="domain" description="Carbohydrate kinase PfkB" evidence="11">
    <location>
        <begin position="4"/>
        <end position="280"/>
    </location>
</feature>
<feature type="active site" description="Proton acceptor" evidence="9">
    <location>
        <position position="257"/>
    </location>
</feature>
<evidence type="ECO:0000256" key="2">
    <source>
        <dbReference type="ARBA" id="ARBA00012035"/>
    </source>
</evidence>
<dbReference type="InterPro" id="IPR011877">
    <property type="entry name" value="Ribokinase"/>
</dbReference>
<comment type="pathway">
    <text evidence="9">Carbohydrate metabolism; D-ribose degradation; D-ribose 5-phosphate from beta-D-ribopyranose: step 2/2.</text>
</comment>
<dbReference type="GO" id="GO:0019303">
    <property type="term" value="P:D-ribose catabolic process"/>
    <property type="evidence" value="ECO:0007669"/>
    <property type="project" value="UniProtKB-UniRule"/>
</dbReference>
<comment type="activity regulation">
    <text evidence="9">Activated by a monovalent cation that binds near, but not in, the active site. The most likely occupant of the site in vivo is potassium. Ion binding induces a conformational change that may alter substrate affinity.</text>
</comment>
<dbReference type="UniPathway" id="UPA00916">
    <property type="reaction ID" value="UER00889"/>
</dbReference>
<feature type="binding site" evidence="9">
    <location>
        <position position="289"/>
    </location>
    <ligand>
        <name>K(+)</name>
        <dbReference type="ChEBI" id="CHEBI:29103"/>
    </ligand>
</feature>
<dbReference type="SUPFAM" id="SSF53613">
    <property type="entry name" value="Ribokinase-like"/>
    <property type="match status" value="1"/>
</dbReference>
<evidence type="ECO:0000256" key="8">
    <source>
        <dbReference type="ARBA" id="ARBA00022958"/>
    </source>
</evidence>
<proteinExistence type="inferred from homology"/>
<keyword evidence="9" id="KW-0547">Nucleotide-binding</keyword>
<keyword evidence="9" id="KW-0539">Nucleus</keyword>
<dbReference type="PANTHER" id="PTHR46575:SF1">
    <property type="entry name" value="AMYLOID PROTEIN-BINDING PROTEIN 2"/>
    <property type="match status" value="1"/>
</dbReference>
<keyword evidence="8 9" id="KW-0630">Potassium</keyword>
<feature type="binding site" evidence="9">
    <location>
        <position position="187"/>
    </location>
    <ligand>
        <name>ATP</name>
        <dbReference type="ChEBI" id="CHEBI:30616"/>
    </ligand>
</feature>
<dbReference type="GO" id="GO:0031462">
    <property type="term" value="C:Cul2-RING ubiquitin ligase complex"/>
    <property type="evidence" value="ECO:0007669"/>
    <property type="project" value="TreeGrafter"/>
</dbReference>
<dbReference type="InterPro" id="IPR029056">
    <property type="entry name" value="Ribokinase-like"/>
</dbReference>
<evidence type="ECO:0000256" key="9">
    <source>
        <dbReference type="HAMAP-Rule" id="MF_03215"/>
    </source>
</evidence>
<comment type="similarity">
    <text evidence="1">Belongs to the carbohydrate kinase pfkB family.</text>
</comment>
<dbReference type="GO" id="GO:0005634">
    <property type="term" value="C:nucleus"/>
    <property type="evidence" value="ECO:0007669"/>
    <property type="project" value="UniProtKB-SubCell"/>
</dbReference>
<feature type="binding site" evidence="9">
    <location>
        <position position="257"/>
    </location>
    <ligand>
        <name>substrate</name>
    </ligand>
</feature>
<comment type="catalytic activity">
    <reaction evidence="9">
        <text>D-ribose + ATP = D-ribose 5-phosphate + ADP + H(+)</text>
        <dbReference type="Rhea" id="RHEA:13697"/>
        <dbReference type="ChEBI" id="CHEBI:15378"/>
        <dbReference type="ChEBI" id="CHEBI:30616"/>
        <dbReference type="ChEBI" id="CHEBI:47013"/>
        <dbReference type="ChEBI" id="CHEBI:78346"/>
        <dbReference type="ChEBI" id="CHEBI:456216"/>
        <dbReference type="EC" id="2.7.1.15"/>
    </reaction>
</comment>
<keyword evidence="9" id="KW-0963">Cytoplasm</keyword>
<keyword evidence="9" id="KW-0119">Carbohydrate metabolism</keyword>
<dbReference type="Gene3D" id="3.40.1190.20">
    <property type="match status" value="1"/>
</dbReference>
<feature type="binding site" evidence="9">
    <location>
        <position position="251"/>
    </location>
    <ligand>
        <name>K(+)</name>
        <dbReference type="ChEBI" id="CHEBI:29103"/>
    </ligand>
</feature>
<feature type="binding site" evidence="9">
    <location>
        <begin position="13"/>
        <end position="15"/>
    </location>
    <ligand>
        <name>substrate</name>
    </ligand>
</feature>
<feature type="binding site" evidence="9">
    <location>
        <begin position="223"/>
        <end position="228"/>
    </location>
    <ligand>
        <name>ATP</name>
        <dbReference type="ChEBI" id="CHEBI:30616"/>
    </ligand>
</feature>
<keyword evidence="13" id="KW-1185">Reference proteome</keyword>
<dbReference type="PROSITE" id="PS00584">
    <property type="entry name" value="PFKB_KINASES_2"/>
    <property type="match status" value="1"/>
</dbReference>
<organism evidence="12 13">
    <name type="scientific">Tenebrio molitor</name>
    <name type="common">Yellow mealworm beetle</name>
    <dbReference type="NCBI Taxonomy" id="7067"/>
    <lineage>
        <taxon>Eukaryota</taxon>
        <taxon>Metazoa</taxon>
        <taxon>Ecdysozoa</taxon>
        <taxon>Arthropoda</taxon>
        <taxon>Hexapoda</taxon>
        <taxon>Insecta</taxon>
        <taxon>Pterygota</taxon>
        <taxon>Neoptera</taxon>
        <taxon>Endopterygota</taxon>
        <taxon>Coleoptera</taxon>
        <taxon>Polyphaga</taxon>
        <taxon>Cucujiformia</taxon>
        <taxon>Tenebrionidae</taxon>
        <taxon>Tenebrio</taxon>
    </lineage>
</organism>
<feature type="repeat" description="TPR" evidence="10">
    <location>
        <begin position="708"/>
        <end position="741"/>
    </location>
</feature>
<evidence type="ECO:0000256" key="10">
    <source>
        <dbReference type="PROSITE-ProRule" id="PRU00339"/>
    </source>
</evidence>
<dbReference type="Gene3D" id="1.25.40.10">
    <property type="entry name" value="Tetratricopeptide repeat domain"/>
    <property type="match status" value="3"/>
</dbReference>
<dbReference type="EMBL" id="JABDTM020026700">
    <property type="protein sequence ID" value="KAH0811589.1"/>
    <property type="molecule type" value="Genomic_DNA"/>
</dbReference>
<dbReference type="Pfam" id="PF13424">
    <property type="entry name" value="TPR_12"/>
    <property type="match status" value="1"/>
</dbReference>
<comment type="cofactor">
    <cofactor evidence="9">
        <name>Mg(2+)</name>
        <dbReference type="ChEBI" id="CHEBI:18420"/>
    </cofactor>
    <text evidence="9">Requires a divalent cation, most likely magnesium in vivo, as an electrophilic catalyst to aid phosphoryl group transfer. It is the chelate of the metal and the nucleotide that is the actual substrate.</text>
</comment>
<gene>
    <name evidence="12" type="ORF">GEV33_011198</name>
</gene>
<reference evidence="12" key="2">
    <citation type="submission" date="2021-08" db="EMBL/GenBank/DDBJ databases">
        <authorList>
            <person name="Eriksson T."/>
        </authorList>
    </citation>
    <scope>NUCLEOTIDE SEQUENCE</scope>
    <source>
        <strain evidence="12">Stoneville</strain>
        <tissue evidence="12">Whole head</tissue>
    </source>
</reference>
<dbReference type="SMART" id="SM00028">
    <property type="entry name" value="TPR"/>
    <property type="match status" value="2"/>
</dbReference>
<name>A0A8J6HB78_TENMO</name>
<dbReference type="EC" id="2.7.1.15" evidence="2 9"/>
<comment type="subcellular location">
    <subcellularLocation>
        <location evidence="9">Cytoplasm</location>
    </subcellularLocation>
    <subcellularLocation>
        <location evidence="9">Nucleus</location>
    </subcellularLocation>
</comment>
<keyword evidence="9" id="KW-0067">ATP-binding</keyword>
<dbReference type="GO" id="GO:0043161">
    <property type="term" value="P:proteasome-mediated ubiquitin-dependent protein catabolic process"/>
    <property type="evidence" value="ECO:0007669"/>
    <property type="project" value="TreeGrafter"/>
</dbReference>
<comment type="similarity">
    <text evidence="9">Belongs to the carbohydrate kinase PfkB family. Ribokinase subfamily.</text>
</comment>
<dbReference type="PANTHER" id="PTHR46575">
    <property type="entry name" value="AMYLOID PROTEIN-BINDING PROTEIN 2"/>
    <property type="match status" value="1"/>
</dbReference>
<evidence type="ECO:0000313" key="13">
    <source>
        <dbReference type="Proteomes" id="UP000719412"/>
    </source>
</evidence>
<accession>A0A8J6HB78</accession>
<dbReference type="HAMAP" id="MF_01987">
    <property type="entry name" value="Ribokinase"/>
    <property type="match status" value="1"/>
</dbReference>
<evidence type="ECO:0000313" key="12">
    <source>
        <dbReference type="EMBL" id="KAH0811589.1"/>
    </source>
</evidence>
<dbReference type="GO" id="GO:0004747">
    <property type="term" value="F:ribokinase activity"/>
    <property type="evidence" value="ECO:0007669"/>
    <property type="project" value="UniProtKB-UniRule"/>
</dbReference>
<dbReference type="InterPro" id="IPR019734">
    <property type="entry name" value="TPR_rpt"/>
</dbReference>
<dbReference type="SUPFAM" id="SSF48452">
    <property type="entry name" value="TPR-like"/>
    <property type="match status" value="2"/>
</dbReference>
<dbReference type="PRINTS" id="PR00990">
    <property type="entry name" value="RIBOKINASE"/>
</dbReference>
<comment type="caution">
    <text evidence="9">Lacks conserved residue(s) required for the propagation of feature annotation.</text>
</comment>
<evidence type="ECO:0000256" key="1">
    <source>
        <dbReference type="ARBA" id="ARBA00005380"/>
    </source>
</evidence>
<dbReference type="PROSITE" id="PS50005">
    <property type="entry name" value="TPR"/>
    <property type="match status" value="1"/>
</dbReference>
<evidence type="ECO:0000256" key="4">
    <source>
        <dbReference type="ARBA" id="ARBA00022679"/>
    </source>
</evidence>
<feature type="binding site" evidence="9">
    <location>
        <position position="253"/>
    </location>
    <ligand>
        <name>K(+)</name>
        <dbReference type="ChEBI" id="CHEBI:29103"/>
    </ligand>
</feature>
<keyword evidence="10" id="KW-0802">TPR repeat</keyword>
<dbReference type="InterPro" id="IPR011990">
    <property type="entry name" value="TPR-like_helical_dom_sf"/>
</dbReference>
<dbReference type="Pfam" id="PF00294">
    <property type="entry name" value="PfkB"/>
    <property type="match status" value="1"/>
</dbReference>
<dbReference type="GO" id="GO:0005737">
    <property type="term" value="C:cytoplasm"/>
    <property type="evidence" value="ECO:0007669"/>
    <property type="project" value="UniProtKB-SubCell"/>
</dbReference>
<evidence type="ECO:0000259" key="11">
    <source>
        <dbReference type="Pfam" id="PF00294"/>
    </source>
</evidence>
<dbReference type="GO" id="GO:1990756">
    <property type="term" value="F:ubiquitin-like ligase-substrate adaptor activity"/>
    <property type="evidence" value="ECO:0007669"/>
    <property type="project" value="TreeGrafter"/>
</dbReference>
<protein>
    <recommendedName>
        <fullName evidence="3 9">Ribokinase</fullName>
        <shortName evidence="9">RK</shortName>
        <ecNumber evidence="2 9">2.7.1.15</ecNumber>
    </recommendedName>
</protein>
<comment type="subunit">
    <text evidence="9">Homodimer.</text>
</comment>
<sequence length="852" mass="96116">MTSKNIVVVGSCMIDFVSYAPRLPQPGETIHGTKFMTNFGGKGANQCVAAAKLGGRTILVARVYIVAISKNIHMYIANLKTEKVETKYIQKTADATSGIAQITVSDSGDNQIVVVAGANEYLNVEDLDEARHDISGAGVVVLQLETSPEVAIKALQLCRGISILNAAPALDEYDRRLLTLPTIFCVNEIEASVFTGLPVTTLAEAKLAAQDLIKKGCNSVVLTLGDKGALYLEKSSPESVYHTSPSVNCIDSTGAGDAFVGAFAFFLANYKNLSVEKMIEISKMKSPPSLYDICVKAAVKDCVTVCKFCKKEFRSLPDNVLFDFYYTMFLEKRSCLLAVEFSELEVFIRMLTIKHKRVKLLKSFQGLINHGTNVPDELIQDFTKYVQKNPLKAISLGIQTGSFFNEGGWYDYSIKILTITEELCKKQAQTVDILKKCLECYHKRIYAETIYCEFKAAENTFNSAQKVIKQLNKLDALPNLAGLYANFSTLYFHRSEYDESFAWSKKALVLLNDKLPSRIVIEVLRQASRACVVKRRFNQAGLLIRQAVNLASEVFEMDGHPHFSDTLLDYGFYLLNFDSIQESVKVYERSLQIRMEVFEKNNIHLALAHEDMAYALYVNEYSSGRFYAARENADRSIRLMERILPSHHLMLASAKRVKALILEEIALDMSEGNNSQLQEKFLAEAEDLHQTALELSRKAFGEKNVQTAKHYGNLGRLYQSMRQYEQAEKMHLKAIAIKEELLGSADYEVGLSIGHLASLYNYHMKRHHDAEKLYMRSMEINLNLFGETYSGFEYDYRGLINVYSKLCDQSNVILYTLKMRDWSLLRAQTKPPVHVEEILPLKEIIEKFLSMC</sequence>
<dbReference type="CDD" id="cd01174">
    <property type="entry name" value="ribokinase"/>
    <property type="match status" value="1"/>
</dbReference>
<keyword evidence="6 9" id="KW-0418">Kinase</keyword>
<dbReference type="GO" id="GO:0006886">
    <property type="term" value="P:intracellular protein transport"/>
    <property type="evidence" value="ECO:0007669"/>
    <property type="project" value="InterPro"/>
</dbReference>
<keyword evidence="7 9" id="KW-0460">Magnesium</keyword>
<dbReference type="GO" id="GO:0046872">
    <property type="term" value="F:metal ion binding"/>
    <property type="evidence" value="ECO:0007669"/>
    <property type="project" value="UniProtKB-KW"/>
</dbReference>
<evidence type="ECO:0000256" key="6">
    <source>
        <dbReference type="ARBA" id="ARBA00022777"/>
    </source>
</evidence>
<feature type="binding site" evidence="9">
    <location>
        <position position="145"/>
    </location>
    <ligand>
        <name>substrate</name>
    </ligand>
</feature>
<dbReference type="InterPro" id="IPR002139">
    <property type="entry name" value="Ribo/fructo_kinase"/>
</dbReference>
<dbReference type="GO" id="GO:0005524">
    <property type="term" value="F:ATP binding"/>
    <property type="evidence" value="ECO:0007669"/>
    <property type="project" value="UniProtKB-UniRule"/>
</dbReference>
<reference evidence="12" key="1">
    <citation type="journal article" date="2020" name="J Insects Food Feed">
        <title>The yellow mealworm (Tenebrio molitor) genome: a resource for the emerging insects as food and feed industry.</title>
        <authorList>
            <person name="Eriksson T."/>
            <person name="Andere A."/>
            <person name="Kelstrup H."/>
            <person name="Emery V."/>
            <person name="Picard C."/>
        </authorList>
    </citation>
    <scope>NUCLEOTIDE SEQUENCE</scope>
    <source>
        <strain evidence="12">Stoneville</strain>
        <tissue evidence="12">Whole head</tissue>
    </source>
</reference>
<dbReference type="InterPro" id="IPR042476">
    <property type="entry name" value="APPBP2"/>
</dbReference>